<evidence type="ECO:0000256" key="7">
    <source>
        <dbReference type="ARBA" id="ARBA00023326"/>
    </source>
</evidence>
<dbReference type="InterPro" id="IPR012341">
    <property type="entry name" value="6hp_glycosidase-like_sf"/>
</dbReference>
<comment type="catalytic activity">
    <reaction evidence="1 9">
        <text>Endohydrolysis of (1-&gt;4)-beta-D-glucosidic linkages in cellulose, lichenin and cereal beta-D-glucans.</text>
        <dbReference type="EC" id="3.2.1.4"/>
    </reaction>
</comment>
<feature type="domain" description="Glycoside hydrolase family 9" evidence="11">
    <location>
        <begin position="215"/>
        <end position="313"/>
    </location>
</feature>
<keyword evidence="10" id="KW-1133">Transmembrane helix</keyword>
<dbReference type="OrthoDB" id="1425203at2759"/>
<evidence type="ECO:0000256" key="8">
    <source>
        <dbReference type="PROSITE-ProRule" id="PRU10059"/>
    </source>
</evidence>
<dbReference type="InterPro" id="IPR001701">
    <property type="entry name" value="Glyco_hydro_9"/>
</dbReference>
<keyword evidence="3 8" id="KW-0378">Hydrolase</keyword>
<dbReference type="EMBL" id="PKPP01006244">
    <property type="protein sequence ID" value="PWA57165.1"/>
    <property type="molecule type" value="Genomic_DNA"/>
</dbReference>
<reference evidence="12 13" key="1">
    <citation type="journal article" date="2018" name="Mol. Plant">
        <title>The genome of Artemisia annua provides insight into the evolution of Asteraceae family and artemisinin biosynthesis.</title>
        <authorList>
            <person name="Shen Q."/>
            <person name="Zhang L."/>
            <person name="Liao Z."/>
            <person name="Wang S."/>
            <person name="Yan T."/>
            <person name="Shi P."/>
            <person name="Liu M."/>
            <person name="Fu X."/>
            <person name="Pan Q."/>
            <person name="Wang Y."/>
            <person name="Lv Z."/>
            <person name="Lu X."/>
            <person name="Zhang F."/>
            <person name="Jiang W."/>
            <person name="Ma Y."/>
            <person name="Chen M."/>
            <person name="Hao X."/>
            <person name="Li L."/>
            <person name="Tang Y."/>
            <person name="Lv G."/>
            <person name="Zhou Y."/>
            <person name="Sun X."/>
            <person name="Brodelius P.E."/>
            <person name="Rose J.K.C."/>
            <person name="Tang K."/>
        </authorList>
    </citation>
    <scope>NUCLEOTIDE SEQUENCE [LARGE SCALE GENOMIC DNA]</scope>
    <source>
        <strain evidence="13">cv. Huhao1</strain>
        <tissue evidence="12">Leaf</tissue>
    </source>
</reference>
<keyword evidence="5 8" id="KW-0119">Carbohydrate metabolism</keyword>
<feature type="transmembrane region" description="Helical" evidence="10">
    <location>
        <begin position="12"/>
        <end position="35"/>
    </location>
</feature>
<feature type="active site" evidence="8">
    <location>
        <position position="244"/>
    </location>
</feature>
<gene>
    <name evidence="12" type="ORF">CTI12_AA413380</name>
</gene>
<dbReference type="EC" id="3.2.1.4" evidence="9"/>
<evidence type="ECO:0000313" key="12">
    <source>
        <dbReference type="EMBL" id="PWA57165.1"/>
    </source>
</evidence>
<evidence type="ECO:0000256" key="6">
    <source>
        <dbReference type="ARBA" id="ARBA00023295"/>
    </source>
</evidence>
<evidence type="ECO:0000256" key="1">
    <source>
        <dbReference type="ARBA" id="ARBA00000966"/>
    </source>
</evidence>
<evidence type="ECO:0000259" key="11">
    <source>
        <dbReference type="Pfam" id="PF00759"/>
    </source>
</evidence>
<sequence>MRKMTERRRSRSYIVWFFVIVVLGVVAFVVVLAYVKNFRIGSFSVSKKYGDALKVATQFFDVQKSGKLVNNTIPWRGDSALKDREEANIDLSKGMYDAGDHMKSEILNLTNKCWDRPEDMSEKRPLTKVTASKPGSDVAAETASEYDIKCLDPVQVLLPRVSFLGPEDASDMENINEYRKTPEAIMCNILPNSLSAKSSRTKGGLIWVSKWHALQQPADYVLGDNPMKMSYLVGYGDSYPKYVHHRGASIPADATTSCKDGMKCLISSKPNPNVATGALVGGPSKNDKYIDSRNNSMQGELSTYNSAVLVGLLSGLVSTSSVPKSFM</sequence>
<keyword evidence="10" id="KW-0472">Membrane</keyword>
<dbReference type="STRING" id="35608.A0A2U1M7B7"/>
<protein>
    <recommendedName>
        <fullName evidence="9">Endoglucanase</fullName>
        <ecNumber evidence="9">3.2.1.4</ecNumber>
    </recommendedName>
</protein>
<evidence type="ECO:0000313" key="13">
    <source>
        <dbReference type="Proteomes" id="UP000245207"/>
    </source>
</evidence>
<dbReference type="GO" id="GO:0030245">
    <property type="term" value="P:cellulose catabolic process"/>
    <property type="evidence" value="ECO:0007669"/>
    <property type="project" value="UniProtKB-KW"/>
</dbReference>
<keyword evidence="4 9" id="KW-0136">Cellulose degradation</keyword>
<dbReference type="Proteomes" id="UP000245207">
    <property type="component" value="Unassembled WGS sequence"/>
</dbReference>
<evidence type="ECO:0000256" key="5">
    <source>
        <dbReference type="ARBA" id="ARBA00023277"/>
    </source>
</evidence>
<dbReference type="Gene3D" id="1.50.10.10">
    <property type="match status" value="3"/>
</dbReference>
<comment type="similarity">
    <text evidence="2 8 9">Belongs to the glycosyl hydrolase 9 (cellulase E) family.</text>
</comment>
<dbReference type="PANTHER" id="PTHR22298">
    <property type="entry name" value="ENDO-1,4-BETA-GLUCANASE"/>
    <property type="match status" value="1"/>
</dbReference>
<keyword evidence="7 8" id="KW-0624">Polysaccharide degradation</keyword>
<dbReference type="GO" id="GO:0008810">
    <property type="term" value="F:cellulase activity"/>
    <property type="evidence" value="ECO:0007669"/>
    <property type="project" value="UniProtKB-EC"/>
</dbReference>
<organism evidence="12 13">
    <name type="scientific">Artemisia annua</name>
    <name type="common">Sweet wormwood</name>
    <dbReference type="NCBI Taxonomy" id="35608"/>
    <lineage>
        <taxon>Eukaryota</taxon>
        <taxon>Viridiplantae</taxon>
        <taxon>Streptophyta</taxon>
        <taxon>Embryophyta</taxon>
        <taxon>Tracheophyta</taxon>
        <taxon>Spermatophyta</taxon>
        <taxon>Magnoliopsida</taxon>
        <taxon>eudicotyledons</taxon>
        <taxon>Gunneridae</taxon>
        <taxon>Pentapetalae</taxon>
        <taxon>asterids</taxon>
        <taxon>campanulids</taxon>
        <taxon>Asterales</taxon>
        <taxon>Asteraceae</taxon>
        <taxon>Asteroideae</taxon>
        <taxon>Anthemideae</taxon>
        <taxon>Artemisiinae</taxon>
        <taxon>Artemisia</taxon>
    </lineage>
</organism>
<dbReference type="AlphaFoldDB" id="A0A2U1M7B7"/>
<dbReference type="SUPFAM" id="SSF48208">
    <property type="entry name" value="Six-hairpin glycosidases"/>
    <property type="match status" value="1"/>
</dbReference>
<evidence type="ECO:0000256" key="9">
    <source>
        <dbReference type="RuleBase" id="RU361166"/>
    </source>
</evidence>
<comment type="caution">
    <text evidence="12">The sequence shown here is derived from an EMBL/GenBank/DDBJ whole genome shotgun (WGS) entry which is preliminary data.</text>
</comment>
<keyword evidence="13" id="KW-1185">Reference proteome</keyword>
<evidence type="ECO:0000256" key="2">
    <source>
        <dbReference type="ARBA" id="ARBA00007072"/>
    </source>
</evidence>
<evidence type="ECO:0000256" key="4">
    <source>
        <dbReference type="ARBA" id="ARBA00023001"/>
    </source>
</evidence>
<accession>A0A2U1M7B7</accession>
<keyword evidence="6 8" id="KW-0326">Glycosidase</keyword>
<keyword evidence="10" id="KW-0812">Transmembrane</keyword>
<dbReference type="InterPro" id="IPR008928">
    <property type="entry name" value="6-hairpin_glycosidase_sf"/>
</dbReference>
<proteinExistence type="inferred from homology"/>
<dbReference type="Pfam" id="PF00759">
    <property type="entry name" value="Glyco_hydro_9"/>
    <property type="match status" value="2"/>
</dbReference>
<feature type="domain" description="Glycoside hydrolase family 9" evidence="11">
    <location>
        <begin position="49"/>
        <end position="104"/>
    </location>
</feature>
<dbReference type="InterPro" id="IPR018221">
    <property type="entry name" value="Glyco_hydro_9_His_AS"/>
</dbReference>
<dbReference type="PROSITE" id="PS00592">
    <property type="entry name" value="GH9_2"/>
    <property type="match status" value="1"/>
</dbReference>
<evidence type="ECO:0000256" key="10">
    <source>
        <dbReference type="SAM" id="Phobius"/>
    </source>
</evidence>
<evidence type="ECO:0000256" key="3">
    <source>
        <dbReference type="ARBA" id="ARBA00022801"/>
    </source>
</evidence>
<name>A0A2U1M7B7_ARTAN</name>